<evidence type="ECO:0000256" key="1">
    <source>
        <dbReference type="SAM" id="MobiDB-lite"/>
    </source>
</evidence>
<dbReference type="HOGENOM" id="CLU_830504_0_0_1"/>
<protein>
    <recommendedName>
        <fullName evidence="4">RRM domain-containing protein</fullName>
    </recommendedName>
</protein>
<feature type="region of interest" description="Disordered" evidence="1">
    <location>
        <begin position="254"/>
        <end position="300"/>
    </location>
</feature>
<feature type="compositionally biased region" description="Basic and acidic residues" evidence="1">
    <location>
        <begin position="10"/>
        <end position="26"/>
    </location>
</feature>
<organism evidence="2 3">
    <name type="scientific">Oryza glaberrima</name>
    <name type="common">African rice</name>
    <dbReference type="NCBI Taxonomy" id="4538"/>
    <lineage>
        <taxon>Eukaryota</taxon>
        <taxon>Viridiplantae</taxon>
        <taxon>Streptophyta</taxon>
        <taxon>Embryophyta</taxon>
        <taxon>Tracheophyta</taxon>
        <taxon>Spermatophyta</taxon>
        <taxon>Magnoliopsida</taxon>
        <taxon>Liliopsida</taxon>
        <taxon>Poales</taxon>
        <taxon>Poaceae</taxon>
        <taxon>BOP clade</taxon>
        <taxon>Oryzoideae</taxon>
        <taxon>Oryzeae</taxon>
        <taxon>Oryzinae</taxon>
        <taxon>Oryza</taxon>
    </lineage>
</organism>
<evidence type="ECO:0000313" key="3">
    <source>
        <dbReference type="Proteomes" id="UP000007306"/>
    </source>
</evidence>
<reference evidence="2" key="1">
    <citation type="submission" date="2015-06" db="UniProtKB">
        <authorList>
            <consortium name="EnsemblPlants"/>
        </authorList>
    </citation>
    <scope>IDENTIFICATION</scope>
</reference>
<accession>I1Q6H3</accession>
<proteinExistence type="predicted"/>
<sequence length="335" mass="36064">TARTPSGRGEGVKVRHGEERNRQRELDEAASDLGEELRQQIGLARGGRGDDEPGSEWCPPTSSIAGSLGIGGPIDSRRPVSCAASPVQASPPLSSPAHRPRRCRGTHIHRRRVCHQLPLPHGAAGLFPPRCWGHGPPSSPSSARRPPRGRATSATPAGTRRQVGPHAEGEDDAGGDDDEEDIAKTTHATMAIVWLAAKADPTTKTLFFHSLGWSVGADDLLSTFSRFGFVLFYSRRSVLRALRYSHAEKLRPPLRFGGRGSRRSDHRPPRSAPLGSSTVAAASPAACPAPPVGPSTPSLRVLRRPLRPYSGRRLPLHRALPCRGIEIRGSFEDDM</sequence>
<feature type="compositionally biased region" description="Acidic residues" evidence="1">
    <location>
        <begin position="169"/>
        <end position="180"/>
    </location>
</feature>
<evidence type="ECO:0008006" key="4">
    <source>
        <dbReference type="Google" id="ProtNLM"/>
    </source>
</evidence>
<feature type="region of interest" description="Disordered" evidence="1">
    <location>
        <begin position="42"/>
        <end position="102"/>
    </location>
</feature>
<reference evidence="3" key="2">
    <citation type="submission" date="2018-04" db="EMBL/GenBank/DDBJ databases">
        <title>OglaRS2 (Oryza glaberrima Reference Sequence Version 2).</title>
        <authorList>
            <person name="Zhang J."/>
            <person name="Kudrna D."/>
            <person name="Lee S."/>
            <person name="Talag J."/>
            <person name="Rajasekar S."/>
            <person name="Wing R.A."/>
        </authorList>
    </citation>
    <scope>NUCLEOTIDE SEQUENCE [LARGE SCALE GENOMIC DNA]</scope>
    <source>
        <strain evidence="3">cv. IRGC 96717</strain>
    </source>
</reference>
<dbReference type="Proteomes" id="UP000007306">
    <property type="component" value="Unassembled WGS sequence"/>
</dbReference>
<feature type="region of interest" description="Disordered" evidence="1">
    <location>
        <begin position="1"/>
        <end position="26"/>
    </location>
</feature>
<feature type="compositionally biased region" description="Low complexity" evidence="1">
    <location>
        <begin position="275"/>
        <end position="286"/>
    </location>
</feature>
<name>I1Q6H3_ORYGL</name>
<feature type="region of interest" description="Disordered" evidence="1">
    <location>
        <begin position="130"/>
        <end position="180"/>
    </location>
</feature>
<dbReference type="InterPro" id="IPR035979">
    <property type="entry name" value="RBD_domain_sf"/>
</dbReference>
<dbReference type="SUPFAM" id="SSF54928">
    <property type="entry name" value="RNA-binding domain, RBD"/>
    <property type="match status" value="1"/>
</dbReference>
<dbReference type="STRING" id="4538.I1Q6H3"/>
<dbReference type="EnsemblPlants" id="ORGLA06G0273600.1">
    <property type="protein sequence ID" value="ORGLA06G0273600.1"/>
    <property type="gene ID" value="ORGLA06G0273600"/>
</dbReference>
<evidence type="ECO:0000313" key="2">
    <source>
        <dbReference type="EnsemblPlants" id="ORGLA06G0273600.1"/>
    </source>
</evidence>
<dbReference type="AlphaFoldDB" id="I1Q6H3"/>
<dbReference type="Gramene" id="ORGLA06G0273600.1">
    <property type="protein sequence ID" value="ORGLA06G0273600.1"/>
    <property type="gene ID" value="ORGLA06G0273600"/>
</dbReference>
<dbReference type="GO" id="GO:0003676">
    <property type="term" value="F:nucleic acid binding"/>
    <property type="evidence" value="ECO:0007669"/>
    <property type="project" value="InterPro"/>
</dbReference>
<keyword evidence="3" id="KW-1185">Reference proteome</keyword>
<feature type="compositionally biased region" description="Low complexity" evidence="1">
    <location>
        <begin position="140"/>
        <end position="157"/>
    </location>
</feature>